<evidence type="ECO:0000256" key="3">
    <source>
        <dbReference type="ARBA" id="ARBA00022679"/>
    </source>
</evidence>
<keyword evidence="2" id="KW-0489">Methyltransferase</keyword>
<organism evidence="5">
    <name type="scientific">Mizugakiibacter sediminis</name>
    <dbReference type="NCBI Taxonomy" id="1475481"/>
    <lineage>
        <taxon>Bacteria</taxon>
        <taxon>Pseudomonadati</taxon>
        <taxon>Pseudomonadota</taxon>
        <taxon>Gammaproteobacteria</taxon>
        <taxon>Lysobacterales</taxon>
        <taxon>Rhodanobacteraceae</taxon>
        <taxon>Mizugakiibacter</taxon>
    </lineage>
</organism>
<keyword evidence="3" id="KW-0808">Transferase</keyword>
<dbReference type="PANTHER" id="PTHR44942">
    <property type="entry name" value="METHYLTRANSF_11 DOMAIN-CONTAINING PROTEIN"/>
    <property type="match status" value="1"/>
</dbReference>
<dbReference type="AlphaFoldDB" id="A0A0K8QMC4"/>
<evidence type="ECO:0000313" key="6">
    <source>
        <dbReference type="Proteomes" id="UP000253740"/>
    </source>
</evidence>
<dbReference type="GO" id="GO:0032259">
    <property type="term" value="P:methylation"/>
    <property type="evidence" value="ECO:0007669"/>
    <property type="project" value="UniProtKB-KW"/>
</dbReference>
<dbReference type="InterPro" id="IPR013216">
    <property type="entry name" value="Methyltransf_11"/>
</dbReference>
<sequence length="266" mass="29566">MAAPRLRGYAGIPARGPRMSFKDHFSGHAAIYREARPHYPPELYAWLAEQAPARALAWDAGCGNGQASVALAAQFARVVGTDPSAAQIANAETHPCVEYRVEPAEQSTLADGSVDLVNVAQALHWFDHARFNAEARRVLKPGGVIAATAYADCSIEPAIDRIKDRLYVDLLDDCWPPERRLLEQGYRTLPFPFEEIAAPAFTMRVVWTLPQFLAYLRSWSATQRYLKARGEDPVAIVAPAMAAAWGEAETPREVRWQFHVRVGRTR</sequence>
<gene>
    <name evidence="5" type="ORF">MBSD_n1331</name>
</gene>
<name>A0A0K8QMC4_9GAMM</name>
<evidence type="ECO:0000259" key="4">
    <source>
        <dbReference type="Pfam" id="PF08241"/>
    </source>
</evidence>
<dbReference type="PANTHER" id="PTHR44942:SF4">
    <property type="entry name" value="METHYLTRANSFERASE TYPE 11 DOMAIN-CONTAINING PROTEIN"/>
    <property type="match status" value="1"/>
</dbReference>
<proteinExistence type="inferred from homology"/>
<dbReference type="GO" id="GO:0008757">
    <property type="term" value="F:S-adenosylmethionine-dependent methyltransferase activity"/>
    <property type="evidence" value="ECO:0007669"/>
    <property type="project" value="InterPro"/>
</dbReference>
<dbReference type="InterPro" id="IPR051052">
    <property type="entry name" value="Diverse_substrate_MTase"/>
</dbReference>
<evidence type="ECO:0000313" key="5">
    <source>
        <dbReference type="EMBL" id="GAP66029.1"/>
    </source>
</evidence>
<comment type="similarity">
    <text evidence="1">Belongs to the methyltransferase superfamily.</text>
</comment>
<reference evidence="5" key="1">
    <citation type="submission" date="2015-08" db="EMBL/GenBank/DDBJ databases">
        <title>Complete DNA Sequence of Pseudomonas syringae pv. actinidiae, the Causal Agent of Kiwifruit Canker Disease.</title>
        <authorList>
            <person name="Rikkerink E.H.A."/>
            <person name="Fineran P.C."/>
        </authorList>
    </citation>
    <scope>NUCLEOTIDE SEQUENCE</scope>
    <source>
        <strain evidence="5">SkMP5</strain>
    </source>
</reference>
<dbReference type="Gene3D" id="3.40.50.150">
    <property type="entry name" value="Vaccinia Virus protein VP39"/>
    <property type="match status" value="1"/>
</dbReference>
<dbReference type="Proteomes" id="UP000253740">
    <property type="component" value="Unassembled WGS sequence"/>
</dbReference>
<accession>A0A0K8QMC4</accession>
<dbReference type="InterPro" id="IPR029063">
    <property type="entry name" value="SAM-dependent_MTases_sf"/>
</dbReference>
<dbReference type="STRING" id="1475481.GCA_000953855_01349"/>
<keyword evidence="6" id="KW-1185">Reference proteome</keyword>
<dbReference type="CDD" id="cd02440">
    <property type="entry name" value="AdoMet_MTases"/>
    <property type="match status" value="1"/>
</dbReference>
<dbReference type="Pfam" id="PF08241">
    <property type="entry name" value="Methyltransf_11"/>
    <property type="match status" value="1"/>
</dbReference>
<protein>
    <recommendedName>
        <fullName evidence="4">Methyltransferase type 11 domain-containing protein</fullName>
    </recommendedName>
</protein>
<feature type="domain" description="Methyltransferase type 11" evidence="4">
    <location>
        <begin position="59"/>
        <end position="146"/>
    </location>
</feature>
<dbReference type="EMBL" id="DF970184">
    <property type="protein sequence ID" value="GAP66029.1"/>
    <property type="molecule type" value="Genomic_DNA"/>
</dbReference>
<evidence type="ECO:0000256" key="1">
    <source>
        <dbReference type="ARBA" id="ARBA00008361"/>
    </source>
</evidence>
<evidence type="ECO:0000256" key="2">
    <source>
        <dbReference type="ARBA" id="ARBA00022603"/>
    </source>
</evidence>
<dbReference type="SUPFAM" id="SSF53335">
    <property type="entry name" value="S-adenosyl-L-methionine-dependent methyltransferases"/>
    <property type="match status" value="1"/>
</dbReference>